<dbReference type="Pfam" id="PF20263">
    <property type="entry name" value="LYRM2-like"/>
    <property type="match status" value="1"/>
</dbReference>
<dbReference type="CDD" id="cd20273">
    <property type="entry name" value="Complex1_LYR_unchar"/>
    <property type="match status" value="1"/>
</dbReference>
<dbReference type="AlphaFoldDB" id="A0A9W9Q3W9"/>
<reference evidence="3" key="2">
    <citation type="journal article" date="2023" name="IMA Fungus">
        <title>Comparative genomic study of the Penicillium genus elucidates a diverse pangenome and 15 lateral gene transfer events.</title>
        <authorList>
            <person name="Petersen C."/>
            <person name="Sorensen T."/>
            <person name="Nielsen M.R."/>
            <person name="Sondergaard T.E."/>
            <person name="Sorensen J.L."/>
            <person name="Fitzpatrick D.A."/>
            <person name="Frisvad J.C."/>
            <person name="Nielsen K.L."/>
        </authorList>
    </citation>
    <scope>NUCLEOTIDE SEQUENCE</scope>
    <source>
        <strain evidence="3">IBT 21472</strain>
    </source>
</reference>
<dbReference type="Proteomes" id="UP001147746">
    <property type="component" value="Unassembled WGS sequence"/>
</dbReference>
<gene>
    <name evidence="3" type="ORF">N7476_002524</name>
</gene>
<feature type="domain" description="LYR motif-containing protein Cup1-like N-terminal" evidence="2">
    <location>
        <begin position="22"/>
        <end position="107"/>
    </location>
</feature>
<keyword evidence="4" id="KW-1185">Reference proteome</keyword>
<evidence type="ECO:0000313" key="3">
    <source>
        <dbReference type="EMBL" id="KAJ5323924.1"/>
    </source>
</evidence>
<accession>A0A9W9Q3W9</accession>
<organism evidence="3 4">
    <name type="scientific">Penicillium atrosanguineum</name>
    <dbReference type="NCBI Taxonomy" id="1132637"/>
    <lineage>
        <taxon>Eukaryota</taxon>
        <taxon>Fungi</taxon>
        <taxon>Dikarya</taxon>
        <taxon>Ascomycota</taxon>
        <taxon>Pezizomycotina</taxon>
        <taxon>Eurotiomycetes</taxon>
        <taxon>Eurotiomycetidae</taxon>
        <taxon>Eurotiales</taxon>
        <taxon>Aspergillaceae</taxon>
        <taxon>Penicillium</taxon>
    </lineage>
</organism>
<evidence type="ECO:0000259" key="2">
    <source>
        <dbReference type="Pfam" id="PF20263"/>
    </source>
</evidence>
<feature type="region of interest" description="Disordered" evidence="1">
    <location>
        <begin position="55"/>
        <end position="74"/>
    </location>
</feature>
<proteinExistence type="predicted"/>
<reference evidence="3" key="1">
    <citation type="submission" date="2022-12" db="EMBL/GenBank/DDBJ databases">
        <authorList>
            <person name="Petersen C."/>
        </authorList>
    </citation>
    <scope>NUCLEOTIDE SEQUENCE</scope>
    <source>
        <strain evidence="3">IBT 21472</strain>
    </source>
</reference>
<evidence type="ECO:0000313" key="4">
    <source>
        <dbReference type="Proteomes" id="UP001147746"/>
    </source>
</evidence>
<feature type="region of interest" description="Disordered" evidence="1">
    <location>
        <begin position="324"/>
        <end position="348"/>
    </location>
</feature>
<sequence length="348" mass="39892">MASAPISGSLYPRGREQWLQVLRATLRECTYLPDPVARAYTSGYVLNRYRQAKKQSKKSHITEADRARKARKGLSLLQRANEGYQRPLEKVLHSAYGRIGGQRHTFLNRLLDHDIPTDGKSLEKLVHGPSLYQDGWEPPAIILSLMKSQMNNGHLSSKSVRPSVKSLQPNIPEYNSWGKAVSPARCINMRRKWYADTLNCLLPPLPDHELTILDDLISGTLPWAPIKRRKKVFPPATKEGDLVEFLTDGPQKGWTFAKYADGRPHKITARFMHRQWRRVSALVPRMQWNPISSRWNFVWDSPKILPRLSFNLAEGAELNDIFDFEKQTPAKHSPKAETRPEFSDKPRT</sequence>
<name>A0A9W9Q3W9_9EURO</name>
<dbReference type="EMBL" id="JAPZBO010000002">
    <property type="protein sequence ID" value="KAJ5323924.1"/>
    <property type="molecule type" value="Genomic_DNA"/>
</dbReference>
<protein>
    <recommendedName>
        <fullName evidence="2">LYR motif-containing protein Cup1-like N-terminal domain-containing protein</fullName>
    </recommendedName>
</protein>
<dbReference type="InterPro" id="IPR046896">
    <property type="entry name" value="Cup1-like_N"/>
</dbReference>
<comment type="caution">
    <text evidence="3">The sequence shown here is derived from an EMBL/GenBank/DDBJ whole genome shotgun (WGS) entry which is preliminary data.</text>
</comment>
<evidence type="ECO:0000256" key="1">
    <source>
        <dbReference type="SAM" id="MobiDB-lite"/>
    </source>
</evidence>